<feature type="region of interest" description="Disordered" evidence="1">
    <location>
        <begin position="1"/>
        <end position="21"/>
    </location>
</feature>
<dbReference type="HOGENOM" id="CLU_022884_0_0_1"/>
<dbReference type="RefSeq" id="XP_016221987.1">
    <property type="nucleotide sequence ID" value="XM_016372655.1"/>
</dbReference>
<dbReference type="InterPro" id="IPR046348">
    <property type="entry name" value="SIS_dom_sf"/>
</dbReference>
<evidence type="ECO:0000313" key="3">
    <source>
        <dbReference type="EMBL" id="KIV90413.1"/>
    </source>
</evidence>
<feature type="domain" description="SIS" evidence="2">
    <location>
        <begin position="91"/>
        <end position="243"/>
    </location>
</feature>
<evidence type="ECO:0000256" key="1">
    <source>
        <dbReference type="SAM" id="MobiDB-lite"/>
    </source>
</evidence>
<dbReference type="PANTHER" id="PTHR38418:SF2">
    <property type="entry name" value="SUGAR ISOMERASE, KPSF_GUTQ (AFU_ORTHOLOGUE AFUA_6G08860)"/>
    <property type="match status" value="1"/>
</dbReference>
<dbReference type="STRING" id="212818.A0A0D1ZUE7"/>
<keyword evidence="4" id="KW-1185">Reference proteome</keyword>
<dbReference type="Gene3D" id="3.40.50.10490">
    <property type="entry name" value="Glucose-6-phosphate isomerase like protein, domain 1"/>
    <property type="match status" value="1"/>
</dbReference>
<dbReference type="InterPro" id="IPR001347">
    <property type="entry name" value="SIS_dom"/>
</dbReference>
<evidence type="ECO:0000313" key="4">
    <source>
        <dbReference type="Proteomes" id="UP000054302"/>
    </source>
</evidence>
<dbReference type="CDD" id="cd05014">
    <property type="entry name" value="SIS_Kpsf"/>
    <property type="match status" value="1"/>
</dbReference>
<accession>A0A0D1ZUE7</accession>
<dbReference type="PANTHER" id="PTHR38418">
    <property type="entry name" value="SUGAR ISOMERASE, KPSF/GUTQ (AFU_ORTHOLOGUE AFUA_6G08860)"/>
    <property type="match status" value="1"/>
</dbReference>
<protein>
    <recommendedName>
        <fullName evidence="2">SIS domain-containing protein</fullName>
    </recommendedName>
</protein>
<name>A0A0D1ZUE7_EXOME</name>
<dbReference type="SUPFAM" id="SSF53697">
    <property type="entry name" value="SIS domain"/>
    <property type="match status" value="1"/>
</dbReference>
<dbReference type="OMA" id="PNAKSWV"/>
<gene>
    <name evidence="3" type="ORF">PV10_07722</name>
</gene>
<dbReference type="AlphaFoldDB" id="A0A0D1ZUE7"/>
<dbReference type="Proteomes" id="UP000054302">
    <property type="component" value="Unassembled WGS sequence"/>
</dbReference>
<reference evidence="3 4" key="1">
    <citation type="submission" date="2015-01" db="EMBL/GenBank/DDBJ databases">
        <title>The Genome Sequence of Exophiala mesophila CBS40295.</title>
        <authorList>
            <consortium name="The Broad Institute Genomics Platform"/>
            <person name="Cuomo C."/>
            <person name="de Hoog S."/>
            <person name="Gorbushina A."/>
            <person name="Stielow B."/>
            <person name="Teixiera M."/>
            <person name="Abouelleil A."/>
            <person name="Chapman S.B."/>
            <person name="Priest M."/>
            <person name="Young S.K."/>
            <person name="Wortman J."/>
            <person name="Nusbaum C."/>
            <person name="Birren B."/>
        </authorList>
    </citation>
    <scope>NUCLEOTIDE SEQUENCE [LARGE SCALE GENOMIC DNA]</scope>
    <source>
        <strain evidence="3 4">CBS 40295</strain>
    </source>
</reference>
<dbReference type="OrthoDB" id="1872003at2759"/>
<feature type="compositionally biased region" description="Low complexity" evidence="1">
    <location>
        <begin position="7"/>
        <end position="16"/>
    </location>
</feature>
<evidence type="ECO:0000259" key="2">
    <source>
        <dbReference type="PROSITE" id="PS51464"/>
    </source>
</evidence>
<dbReference type="GO" id="GO:1901135">
    <property type="term" value="P:carbohydrate derivative metabolic process"/>
    <property type="evidence" value="ECO:0007669"/>
    <property type="project" value="InterPro"/>
</dbReference>
<proteinExistence type="predicted"/>
<dbReference type="PROSITE" id="PS51464">
    <property type="entry name" value="SIS"/>
    <property type="match status" value="1"/>
</dbReference>
<organism evidence="3 4">
    <name type="scientific">Exophiala mesophila</name>
    <name type="common">Black yeast-like fungus</name>
    <dbReference type="NCBI Taxonomy" id="212818"/>
    <lineage>
        <taxon>Eukaryota</taxon>
        <taxon>Fungi</taxon>
        <taxon>Dikarya</taxon>
        <taxon>Ascomycota</taxon>
        <taxon>Pezizomycotina</taxon>
        <taxon>Eurotiomycetes</taxon>
        <taxon>Chaetothyriomycetidae</taxon>
        <taxon>Chaetothyriales</taxon>
        <taxon>Herpotrichiellaceae</taxon>
        <taxon>Exophiala</taxon>
    </lineage>
</organism>
<dbReference type="GeneID" id="27325567"/>
<dbReference type="EMBL" id="KN847524">
    <property type="protein sequence ID" value="KIV90413.1"/>
    <property type="molecule type" value="Genomic_DNA"/>
</dbReference>
<dbReference type="Pfam" id="PF01380">
    <property type="entry name" value="SIS"/>
    <property type="match status" value="1"/>
</dbReference>
<dbReference type="GO" id="GO:0097367">
    <property type="term" value="F:carbohydrate derivative binding"/>
    <property type="evidence" value="ECO:0007669"/>
    <property type="project" value="InterPro"/>
</dbReference>
<sequence>MSYRQYSSLPTPLTPSMPVSGPIPERIESLPITPPEIPESFDDKTFKPDSRTIKKALHVLATERLALGHLEDLYTTSPVAQEALLQAIQQIIHSESRHGKTIFIGVGKSGHIAKKLVATFVSLGIHAQFLHPIEALHGDLGVVRPNDTVIFITFSGRTPELMSLLPHIQPNIPIIAMTGHLNTTTCPLLTHQSRVTSVNILLPTMIHESEISSFGVSAPTTSTTITLALGDSLALAVADELHSSAGLQTPAIFAANHPGGAIGAALKPPSAAPTMADMASPVSQVPIASSRPGHPLLCQDVVLTAVRSPRGFVRTSPTHIVGPRRIQRISEFGAPVTNQEDEFGPIVVEKTDWISVLCSTTVDECRQWILHMRGADAHGRGRDFLRPGTLLGIVDHNEVTGVVEIEDVMGDDFA</sequence>
<dbReference type="InterPro" id="IPR035474">
    <property type="entry name" value="SIS_Kpsf"/>
</dbReference>
<dbReference type="VEuPathDB" id="FungiDB:PV10_07722"/>